<dbReference type="RefSeq" id="WP_353893896.1">
    <property type="nucleotide sequence ID" value="NZ_CP159485.1"/>
</dbReference>
<reference evidence="5" key="2">
    <citation type="submission" date="2024-06" db="EMBL/GenBank/DDBJ databases">
        <authorList>
            <person name="Petrova K.O."/>
            <person name="Toshchakov S.V."/>
            <person name="Boltjanskaja Y.V."/>
            <person name="Kevbrin V.V."/>
        </authorList>
    </citation>
    <scope>NUCLEOTIDE SEQUENCE</scope>
    <source>
        <strain evidence="5">Z-710</strain>
    </source>
</reference>
<dbReference type="InterPro" id="IPR047661">
    <property type="entry name" value="IstB"/>
</dbReference>
<sequence length="258" mass="29551">MEKLELIKENAKKLKLDYLDTNASKVVQDADGKSISYQQFLLNILEEEMKLKEEKAQARRLKNAGFPTLKTIEDFDLDFQKSITQRQVNSLSELEWIDRMYNLIFLGPPGVGKTHLAIALGYRAVEMGYKVSFVTMNDLMHCLKTQEISRKSKGKINKVLSSSLLIIDELGYLPISREESNLFFQLITALHEQASLIITSNKGLEDWTELLGDPALTTAVLDRITHRCELFNMSGKSYRLAHRESFFGEKPKEELEKD</sequence>
<protein>
    <submittedName>
        <fullName evidence="5">IS21-like element helper ATPase IstB</fullName>
    </submittedName>
</protein>
<dbReference type="PANTHER" id="PTHR30050">
    <property type="entry name" value="CHROMOSOMAL REPLICATION INITIATOR PROTEIN DNAA"/>
    <property type="match status" value="1"/>
</dbReference>
<dbReference type="GO" id="GO:0005524">
    <property type="term" value="F:ATP binding"/>
    <property type="evidence" value="ECO:0007669"/>
    <property type="project" value="UniProtKB-KW"/>
</dbReference>
<organism evidence="5">
    <name type="scientific">Proteinivorax hydrogeniformans</name>
    <dbReference type="NCBI Taxonomy" id="1826727"/>
    <lineage>
        <taxon>Bacteria</taxon>
        <taxon>Bacillati</taxon>
        <taxon>Bacillota</taxon>
        <taxon>Clostridia</taxon>
        <taxon>Eubacteriales</taxon>
        <taxon>Proteinivoracaceae</taxon>
        <taxon>Proteinivorax</taxon>
    </lineage>
</organism>
<evidence type="ECO:0000256" key="1">
    <source>
        <dbReference type="ARBA" id="ARBA00008059"/>
    </source>
</evidence>
<evidence type="ECO:0000313" key="5">
    <source>
        <dbReference type="EMBL" id="XCI29348.1"/>
    </source>
</evidence>
<dbReference type="GO" id="GO:0006260">
    <property type="term" value="P:DNA replication"/>
    <property type="evidence" value="ECO:0007669"/>
    <property type="project" value="TreeGrafter"/>
</dbReference>
<evidence type="ECO:0000256" key="2">
    <source>
        <dbReference type="ARBA" id="ARBA00022741"/>
    </source>
</evidence>
<dbReference type="Gene3D" id="3.40.50.300">
    <property type="entry name" value="P-loop containing nucleotide triphosphate hydrolases"/>
    <property type="match status" value="1"/>
</dbReference>
<dbReference type="CDD" id="cd00009">
    <property type="entry name" value="AAA"/>
    <property type="match status" value="1"/>
</dbReference>
<dbReference type="InterPro" id="IPR001270">
    <property type="entry name" value="ClpA/B"/>
</dbReference>
<dbReference type="AlphaFoldDB" id="A0AAU8HVC1"/>
<accession>A0AAU8HVC1</accession>
<dbReference type="InterPro" id="IPR027417">
    <property type="entry name" value="P-loop_NTPase"/>
</dbReference>
<dbReference type="InterPro" id="IPR002611">
    <property type="entry name" value="IstB_ATP-bd"/>
</dbReference>
<dbReference type="SMART" id="SM00382">
    <property type="entry name" value="AAA"/>
    <property type="match status" value="1"/>
</dbReference>
<dbReference type="Pfam" id="PF01695">
    <property type="entry name" value="IstB_IS21"/>
    <property type="match status" value="1"/>
</dbReference>
<dbReference type="InterPro" id="IPR003593">
    <property type="entry name" value="AAA+_ATPase"/>
</dbReference>
<comment type="similarity">
    <text evidence="1">Belongs to the IS21/IS1162 putative ATP-binding protein family.</text>
</comment>
<evidence type="ECO:0000259" key="4">
    <source>
        <dbReference type="SMART" id="SM00382"/>
    </source>
</evidence>
<dbReference type="PIRSF" id="PIRSF003073">
    <property type="entry name" value="DNAC_TnpB_IstB"/>
    <property type="match status" value="1"/>
</dbReference>
<dbReference type="InterPro" id="IPR028350">
    <property type="entry name" value="DNAC/IstB-like"/>
</dbReference>
<dbReference type="SUPFAM" id="SSF52540">
    <property type="entry name" value="P-loop containing nucleoside triphosphate hydrolases"/>
    <property type="match status" value="1"/>
</dbReference>
<dbReference type="NCBIfam" id="NF038214">
    <property type="entry name" value="IS21_help_AAA"/>
    <property type="match status" value="1"/>
</dbReference>
<gene>
    <name evidence="5" type="primary">istB</name>
    <name evidence="5" type="ORF">PRVXH_000666</name>
</gene>
<keyword evidence="2" id="KW-0547">Nucleotide-binding</keyword>
<dbReference type="PANTHER" id="PTHR30050:SF4">
    <property type="entry name" value="ATP-BINDING PROTEIN RV3427C IN INSERTION SEQUENCE-RELATED"/>
    <property type="match status" value="1"/>
</dbReference>
<proteinExistence type="inferred from homology"/>
<dbReference type="EMBL" id="CP159485">
    <property type="protein sequence ID" value="XCI29348.1"/>
    <property type="molecule type" value="Genomic_DNA"/>
</dbReference>
<evidence type="ECO:0000256" key="3">
    <source>
        <dbReference type="ARBA" id="ARBA00022840"/>
    </source>
</evidence>
<reference evidence="5" key="1">
    <citation type="journal article" date="2018" name="Antonie Van Leeuwenhoek">
        <title>Proteinivorax hydrogeniformans sp. nov., an anaerobic, haloalkaliphilic bacterium fermenting proteinaceous compounds with high hydrogen production.</title>
        <authorList>
            <person name="Boltyanskaya Y."/>
            <person name="Detkova E."/>
            <person name="Pimenov N."/>
            <person name="Kevbrin V."/>
        </authorList>
    </citation>
    <scope>NUCLEOTIDE SEQUENCE</scope>
    <source>
        <strain evidence="5">Z-710</strain>
    </source>
</reference>
<keyword evidence="3" id="KW-0067">ATP-binding</keyword>
<dbReference type="PRINTS" id="PR00300">
    <property type="entry name" value="CLPPROTEASEA"/>
</dbReference>
<name>A0AAU8HVC1_9FIRM</name>
<feature type="domain" description="AAA+ ATPase" evidence="4">
    <location>
        <begin position="99"/>
        <end position="232"/>
    </location>
</feature>